<dbReference type="EMBL" id="CAADHO010000002">
    <property type="protein sequence ID" value="VFQ43852.1"/>
    <property type="molecule type" value="Genomic_DNA"/>
</dbReference>
<dbReference type="AlphaFoldDB" id="A0A4U8YQ55"/>
<gene>
    <name evidence="1" type="ORF">MSL71_14930</name>
</gene>
<evidence type="ECO:0000313" key="2">
    <source>
        <dbReference type="Proteomes" id="UP000507962"/>
    </source>
</evidence>
<protein>
    <submittedName>
        <fullName evidence="1">Uncharacterized protein</fullName>
    </submittedName>
</protein>
<dbReference type="RefSeq" id="WP_180138336.1">
    <property type="nucleotide sequence ID" value="NZ_CAADHO010000002.1"/>
</dbReference>
<reference evidence="1 2" key="1">
    <citation type="submission" date="2019-03" db="EMBL/GenBank/DDBJ databases">
        <authorList>
            <person name="Nijsse B."/>
        </authorList>
    </citation>
    <scope>NUCLEOTIDE SEQUENCE [LARGE SCALE GENOMIC DNA]</scope>
    <source>
        <strain evidence="1">Desulfoluna butyratoxydans MSL71</strain>
    </source>
</reference>
<accession>A0A4U8YQ55</accession>
<name>A0A4U8YQ55_9BACT</name>
<keyword evidence="2" id="KW-1185">Reference proteome</keyword>
<evidence type="ECO:0000313" key="1">
    <source>
        <dbReference type="EMBL" id="VFQ43852.1"/>
    </source>
</evidence>
<proteinExistence type="predicted"/>
<dbReference type="Proteomes" id="UP000507962">
    <property type="component" value="Unassembled WGS sequence"/>
</dbReference>
<organism evidence="1 2">
    <name type="scientific">Desulfoluna butyratoxydans</name>
    <dbReference type="NCBI Taxonomy" id="231438"/>
    <lineage>
        <taxon>Bacteria</taxon>
        <taxon>Pseudomonadati</taxon>
        <taxon>Thermodesulfobacteriota</taxon>
        <taxon>Desulfobacteria</taxon>
        <taxon>Desulfobacterales</taxon>
        <taxon>Desulfolunaceae</taxon>
        <taxon>Desulfoluna</taxon>
    </lineage>
</organism>
<sequence length="318" mass="34993">MGTAVTSQYPHHIEWGGALTTWGDSLFTWEAANSIHHVLDISETATLSDSTAKEIFLPFTEDLAVHDDFARETTFMRSHATRVTVGEEIIKQTNKPCAEICELSDITAKYIALNRGESVAVAEVETDPTDYSRNYYETVSIADSIAKQVAKPAGSKISIRDAFIKPFLSGVTSDVSLVTEDMTGVSAENFAKNDYPAGMVPWRPFVDGEYEYQDALIRLSVKDNTPGGQTETRLEQEVIVCDVEDVIDAGTAVVSGVQRVEFNRKFTSPPIVTPTVRTCNDFAIPEVVSTDKTGFEIRLRKVDDTNADGSVNWQAKGY</sequence>